<protein>
    <recommendedName>
        <fullName evidence="4">Dephospho-CoA kinase</fullName>
    </recommendedName>
</protein>
<dbReference type="Gene3D" id="3.40.50.300">
    <property type="entry name" value="P-loop containing nucleotide triphosphate hydrolases"/>
    <property type="match status" value="1"/>
</dbReference>
<dbReference type="InterPro" id="IPR001977">
    <property type="entry name" value="Depp_CoAkinase"/>
</dbReference>
<dbReference type="SUPFAM" id="SSF52540">
    <property type="entry name" value="P-loop containing nucleoside triphosphate hydrolases"/>
    <property type="match status" value="1"/>
</dbReference>
<dbReference type="HAMAP" id="MF_00376">
    <property type="entry name" value="Dephospho_CoA_kinase"/>
    <property type="match status" value="1"/>
</dbReference>
<sequence length="335" mass="36342">MKVCMRLSPLAAALVSLSPERASAFSAVTGWSSARNVVLRSTRMKASFGCFKLGGCRMAAADKRLFFSRSCCRRLSLPSVARFSADADDSDSHRDGDQDVFRRSRAAGELRILGVCGGIGSGKSLACQILVSNLGCAAHVDADKLSHDVYAPGSSALKEISEEFGSDVLQENGEINRNKLGSIVFADSKAMSKLEDIVWPHAKDLLQNRLNELAHDIKRSKNVTEPSFVVVEAAVLIDAGWEDLFDAIWVVTAPATTTAGRLVSDRGMDRQDVSMRIDAQQTRRGIGNLQEELDKGAVTAVIENNGTIDDLKENLAQKLLDPSSWRSKVSIENEL</sequence>
<dbReference type="PANTHER" id="PTHR10695:SF46">
    <property type="entry name" value="BIFUNCTIONAL COENZYME A SYNTHASE-RELATED"/>
    <property type="match status" value="1"/>
</dbReference>
<gene>
    <name evidence="3" type="ORF">OAUR00152_LOCUS30969</name>
</gene>
<dbReference type="GO" id="GO:0015937">
    <property type="term" value="P:coenzyme A biosynthetic process"/>
    <property type="evidence" value="ECO:0007669"/>
    <property type="project" value="InterPro"/>
</dbReference>
<dbReference type="NCBIfam" id="TIGR00152">
    <property type="entry name" value="dephospho-CoA kinase"/>
    <property type="match status" value="1"/>
</dbReference>
<dbReference type="EMBL" id="HBKQ01044904">
    <property type="protein sequence ID" value="CAE2269247.1"/>
    <property type="molecule type" value="Transcribed_RNA"/>
</dbReference>
<evidence type="ECO:0000313" key="3">
    <source>
        <dbReference type="EMBL" id="CAE2269247.1"/>
    </source>
</evidence>
<dbReference type="CDD" id="cd02022">
    <property type="entry name" value="DPCK"/>
    <property type="match status" value="1"/>
</dbReference>
<organism evidence="3">
    <name type="scientific">Odontella aurita</name>
    <dbReference type="NCBI Taxonomy" id="265563"/>
    <lineage>
        <taxon>Eukaryota</taxon>
        <taxon>Sar</taxon>
        <taxon>Stramenopiles</taxon>
        <taxon>Ochrophyta</taxon>
        <taxon>Bacillariophyta</taxon>
        <taxon>Mediophyceae</taxon>
        <taxon>Biddulphiophycidae</taxon>
        <taxon>Eupodiscales</taxon>
        <taxon>Odontellaceae</taxon>
        <taxon>Odontella</taxon>
    </lineage>
</organism>
<keyword evidence="1" id="KW-0547">Nucleotide-binding</keyword>
<dbReference type="GO" id="GO:0005524">
    <property type="term" value="F:ATP binding"/>
    <property type="evidence" value="ECO:0007669"/>
    <property type="project" value="UniProtKB-KW"/>
</dbReference>
<dbReference type="GO" id="GO:0004140">
    <property type="term" value="F:dephospho-CoA kinase activity"/>
    <property type="evidence" value="ECO:0007669"/>
    <property type="project" value="InterPro"/>
</dbReference>
<dbReference type="Pfam" id="PF01121">
    <property type="entry name" value="CoaE"/>
    <property type="match status" value="1"/>
</dbReference>
<dbReference type="PROSITE" id="PS51219">
    <property type="entry name" value="DPCK"/>
    <property type="match status" value="1"/>
</dbReference>
<reference evidence="3" key="1">
    <citation type="submission" date="2021-01" db="EMBL/GenBank/DDBJ databases">
        <authorList>
            <person name="Corre E."/>
            <person name="Pelletier E."/>
            <person name="Niang G."/>
            <person name="Scheremetjew M."/>
            <person name="Finn R."/>
            <person name="Kale V."/>
            <person name="Holt S."/>
            <person name="Cochrane G."/>
            <person name="Meng A."/>
            <person name="Brown T."/>
            <person name="Cohen L."/>
        </authorList>
    </citation>
    <scope>NUCLEOTIDE SEQUENCE</scope>
    <source>
        <strain evidence="3">Isolate 1302-5</strain>
    </source>
</reference>
<evidence type="ECO:0000256" key="1">
    <source>
        <dbReference type="ARBA" id="ARBA00022741"/>
    </source>
</evidence>
<evidence type="ECO:0008006" key="4">
    <source>
        <dbReference type="Google" id="ProtNLM"/>
    </source>
</evidence>
<dbReference type="AlphaFoldDB" id="A0A7S4JNP3"/>
<dbReference type="PANTHER" id="PTHR10695">
    <property type="entry name" value="DEPHOSPHO-COA KINASE-RELATED"/>
    <property type="match status" value="1"/>
</dbReference>
<keyword evidence="2" id="KW-0067">ATP-binding</keyword>
<accession>A0A7S4JNP3</accession>
<dbReference type="InterPro" id="IPR027417">
    <property type="entry name" value="P-loop_NTPase"/>
</dbReference>
<evidence type="ECO:0000256" key="2">
    <source>
        <dbReference type="ARBA" id="ARBA00022840"/>
    </source>
</evidence>
<proteinExistence type="inferred from homology"/>
<name>A0A7S4JNP3_9STRA</name>